<proteinExistence type="inferred from homology"/>
<evidence type="ECO:0000256" key="3">
    <source>
        <dbReference type="ARBA" id="ARBA00022525"/>
    </source>
</evidence>
<gene>
    <name evidence="10" type="ORF">QYG89_12030</name>
</gene>
<evidence type="ECO:0000259" key="9">
    <source>
        <dbReference type="Pfam" id="PF00082"/>
    </source>
</evidence>
<comment type="similarity">
    <text evidence="2 7">Belongs to the peptidase S8 family.</text>
</comment>
<dbReference type="PROSITE" id="PS00138">
    <property type="entry name" value="SUBTILASE_SER"/>
    <property type="match status" value="1"/>
</dbReference>
<dbReference type="Pfam" id="PF00082">
    <property type="entry name" value="Peptidase_S8"/>
    <property type="match status" value="1"/>
</dbReference>
<feature type="domain" description="Peptidase S8/S53" evidence="9">
    <location>
        <begin position="153"/>
        <end position="393"/>
    </location>
</feature>
<keyword evidence="3" id="KW-0964">Secreted</keyword>
<dbReference type="InterPro" id="IPR022398">
    <property type="entry name" value="Peptidase_S8_His-AS"/>
</dbReference>
<feature type="active site" description="Charge relay system" evidence="7">
    <location>
        <position position="161"/>
    </location>
</feature>
<dbReference type="Gene3D" id="3.40.50.200">
    <property type="entry name" value="Peptidase S8/S53 domain"/>
    <property type="match status" value="1"/>
</dbReference>
<dbReference type="SUPFAM" id="SSF52743">
    <property type="entry name" value="Subtilisin-like"/>
    <property type="match status" value="1"/>
</dbReference>
<evidence type="ECO:0000256" key="1">
    <source>
        <dbReference type="ARBA" id="ARBA00004613"/>
    </source>
</evidence>
<organism evidence="10 11">
    <name type="scientific">Bacillus lumedeiriae</name>
    <dbReference type="NCBI Taxonomy" id="3058829"/>
    <lineage>
        <taxon>Bacteria</taxon>
        <taxon>Bacillati</taxon>
        <taxon>Bacillota</taxon>
        <taxon>Bacilli</taxon>
        <taxon>Bacillales</taxon>
        <taxon>Bacillaceae</taxon>
        <taxon>Bacillus</taxon>
    </lineage>
</organism>
<dbReference type="InterPro" id="IPR023828">
    <property type="entry name" value="Peptidase_S8_Ser-AS"/>
</dbReference>
<protein>
    <submittedName>
        <fullName evidence="10">S8 family serine peptidase</fullName>
    </submittedName>
</protein>
<keyword evidence="4 7" id="KW-0645">Protease</keyword>
<evidence type="ECO:0000256" key="2">
    <source>
        <dbReference type="ARBA" id="ARBA00011073"/>
    </source>
</evidence>
<dbReference type="CDD" id="cd07484">
    <property type="entry name" value="Peptidases_S8_Thermitase_like"/>
    <property type="match status" value="1"/>
</dbReference>
<dbReference type="InterPro" id="IPR000209">
    <property type="entry name" value="Peptidase_S8/S53_dom"/>
</dbReference>
<keyword evidence="5 7" id="KW-0378">Hydrolase</keyword>
<dbReference type="PROSITE" id="PS51892">
    <property type="entry name" value="SUBTILASE"/>
    <property type="match status" value="1"/>
</dbReference>
<comment type="caution">
    <text evidence="10">The sequence shown here is derived from an EMBL/GenBank/DDBJ whole genome shotgun (WGS) entry which is preliminary data.</text>
</comment>
<evidence type="ECO:0000256" key="7">
    <source>
        <dbReference type="PROSITE-ProRule" id="PRU01240"/>
    </source>
</evidence>
<dbReference type="InterPro" id="IPR036852">
    <property type="entry name" value="Peptidase_S8/S53_dom_sf"/>
</dbReference>
<dbReference type="PANTHER" id="PTHR43399">
    <property type="entry name" value="SUBTILISIN-RELATED"/>
    <property type="match status" value="1"/>
</dbReference>
<evidence type="ECO:0000256" key="6">
    <source>
        <dbReference type="ARBA" id="ARBA00022825"/>
    </source>
</evidence>
<evidence type="ECO:0000256" key="4">
    <source>
        <dbReference type="ARBA" id="ARBA00022670"/>
    </source>
</evidence>
<evidence type="ECO:0000256" key="5">
    <source>
        <dbReference type="ARBA" id="ARBA00022801"/>
    </source>
</evidence>
<dbReference type="RefSeq" id="WP_404317659.1">
    <property type="nucleotide sequence ID" value="NZ_JAUIYO010000009.1"/>
</dbReference>
<dbReference type="PANTHER" id="PTHR43399:SF4">
    <property type="entry name" value="CELL WALL-ASSOCIATED PROTEASE"/>
    <property type="match status" value="1"/>
</dbReference>
<dbReference type="PRINTS" id="PR00723">
    <property type="entry name" value="SUBTILISIN"/>
</dbReference>
<dbReference type="InterPro" id="IPR034084">
    <property type="entry name" value="Thermitase-like_dom"/>
</dbReference>
<evidence type="ECO:0000313" key="11">
    <source>
        <dbReference type="Proteomes" id="UP001619911"/>
    </source>
</evidence>
<comment type="subcellular location">
    <subcellularLocation>
        <location evidence="1">Secreted</location>
    </subcellularLocation>
</comment>
<feature type="chain" id="PRO_5046481347" evidence="8">
    <location>
        <begin position="26"/>
        <end position="608"/>
    </location>
</feature>
<dbReference type="PROSITE" id="PS51257">
    <property type="entry name" value="PROKAR_LIPOPROTEIN"/>
    <property type="match status" value="1"/>
</dbReference>
<dbReference type="InterPro" id="IPR051048">
    <property type="entry name" value="Peptidase_S8/S53_subtilisin"/>
</dbReference>
<evidence type="ECO:0000313" key="10">
    <source>
        <dbReference type="EMBL" id="MFK2826383.1"/>
    </source>
</evidence>
<evidence type="ECO:0000256" key="8">
    <source>
        <dbReference type="SAM" id="SignalP"/>
    </source>
</evidence>
<feature type="active site" description="Charge relay system" evidence="7">
    <location>
        <position position="345"/>
    </location>
</feature>
<dbReference type="EMBL" id="JAUIYO010000009">
    <property type="protein sequence ID" value="MFK2826383.1"/>
    <property type="molecule type" value="Genomic_DNA"/>
</dbReference>
<keyword evidence="8" id="KW-0732">Signal</keyword>
<feature type="active site" description="Charge relay system" evidence="7">
    <location>
        <position position="193"/>
    </location>
</feature>
<dbReference type="InterPro" id="IPR015500">
    <property type="entry name" value="Peptidase_S8_subtilisin-rel"/>
</dbReference>
<sequence length="608" mass="65476">MGMGKRLRHAVVIGTMVLASCAGLAAGADRTEAAELQKQQVEKMFQRNHEKGELNIQFNRLLTKAEREAIYAKYQLTEETVLQDGLFVNVSVESNQQLPTIAARLMEEADIKKAEPNYRLKSLVKPRDSYYNRQWFHSKINAPKAWDRTRGSSQVTVAVIDGGVDTRHPEFKNRLVKPYNVVTGGTSLYPDDHGTHVAGVIGAAMNGAGVTGVAPEVKIMPINIFDGEYANSFDIAEAIIYAADEGADVMNLSFGGYSYSSVEEYAVNYAASKGSILVAAAGNEDTSLLCYPAAFSNVIAVSATDSTDTITGFSNYGRYINISAPGEDIFSTVGGSSYGYASGTSMAAPVVSGAAALILSKNPFLTPQQVMRTLYSSSADLGTKSWDVFYGNGRVDAYRALTMTPEPLGAISLNTNDFKMTGSNNVRAGLTVKGSMRGTVYVEDARGKNVRTLISGALPQKGGFIAYWNGKLANGSFAPAGQYSIVFRVSDNRQSLSKKAAVKVSHHMPPAVKAETASLSLPAGQQMANVKFTINKSLFITAAVYNDQDKLVKTLLTKKALPARSHILSWDGTNGNLKKMPTGTYKLVITGTDLQNKQAKETVFITLT</sequence>
<dbReference type="PROSITE" id="PS00137">
    <property type="entry name" value="SUBTILASE_HIS"/>
    <property type="match status" value="1"/>
</dbReference>
<dbReference type="Proteomes" id="UP001619911">
    <property type="component" value="Unassembled WGS sequence"/>
</dbReference>
<dbReference type="Gene3D" id="2.60.40.4070">
    <property type="match status" value="2"/>
</dbReference>
<reference evidence="10 11" key="1">
    <citation type="submission" date="2023-07" db="EMBL/GenBank/DDBJ databases">
        <title>Bacillus lucianemedeirus sp. nov, a new species isolated from an immunobiological production facility.</title>
        <authorList>
            <person name="Costa L.V."/>
            <person name="Miranda R.V.S.L."/>
            <person name="Brandao M.L.L."/>
            <person name="Reis C.M.F."/>
            <person name="Frazao A.M."/>
            <person name="Cruz F.V."/>
            <person name="Baio P.V.P."/>
            <person name="Veras J.F.C."/>
            <person name="Ramos J.N."/>
            <person name="Vieira V."/>
        </authorList>
    </citation>
    <scope>NUCLEOTIDE SEQUENCE [LARGE SCALE GENOMIC DNA]</scope>
    <source>
        <strain evidence="10 11">B190/17</strain>
    </source>
</reference>
<keyword evidence="6 7" id="KW-0720">Serine protease</keyword>
<keyword evidence="11" id="KW-1185">Reference proteome</keyword>
<accession>A0ABW8IA66</accession>
<name>A0ABW8IA66_9BACI</name>
<feature type="signal peptide" evidence="8">
    <location>
        <begin position="1"/>
        <end position="25"/>
    </location>
</feature>